<evidence type="ECO:0000313" key="1">
    <source>
        <dbReference type="EMBL" id="MFD0760532.1"/>
    </source>
</evidence>
<dbReference type="PROSITE" id="PS51257">
    <property type="entry name" value="PROKAR_LIPOPROTEIN"/>
    <property type="match status" value="1"/>
</dbReference>
<name>A0ABW2Z142_9FLAO</name>
<dbReference type="Proteomes" id="UP001597032">
    <property type="component" value="Unassembled WGS sequence"/>
</dbReference>
<sequence>MKSILLGISIIAVCILISCDKEENEIVKDSQYLVDKIYNYNNQLVGDYIYDNNNRLIEINMYFYDTDNGRRIDYEFKYQEDKVKTINYIEYQFPQANHTIELTYNSSNQIVKKETFKNGNLIDTQYYKYYKDGKLKCLTDENGNDNYFFTYNKTENVIQVKWLYVDTWFGGDTIEKYKNFLYDNRFKPNFGIDYLFFLEPLPGFGTGATLEKGISKNNMIEYVESGTKWIYTYNAHDLPETIETQWKNIETLEPMILKIEYKK</sequence>
<dbReference type="Gene3D" id="3.90.930.1">
    <property type="match status" value="1"/>
</dbReference>
<proteinExistence type="predicted"/>
<protein>
    <recommendedName>
        <fullName evidence="3">DUF4595 domain-containing protein</fullName>
    </recommendedName>
</protein>
<comment type="caution">
    <text evidence="1">The sequence shown here is derived from an EMBL/GenBank/DDBJ whole genome shotgun (WGS) entry which is preliminary data.</text>
</comment>
<organism evidence="1 2">
    <name type="scientific">Lutibacter aestuarii</name>
    <dbReference type="NCBI Taxonomy" id="861111"/>
    <lineage>
        <taxon>Bacteria</taxon>
        <taxon>Pseudomonadati</taxon>
        <taxon>Bacteroidota</taxon>
        <taxon>Flavobacteriia</taxon>
        <taxon>Flavobacteriales</taxon>
        <taxon>Flavobacteriaceae</taxon>
        <taxon>Lutibacter</taxon>
    </lineage>
</organism>
<dbReference type="EMBL" id="JBHTIC010000002">
    <property type="protein sequence ID" value="MFD0760532.1"/>
    <property type="molecule type" value="Genomic_DNA"/>
</dbReference>
<dbReference type="RefSeq" id="WP_386781265.1">
    <property type="nucleotide sequence ID" value="NZ_JBHTIC010000002.1"/>
</dbReference>
<evidence type="ECO:0008006" key="3">
    <source>
        <dbReference type="Google" id="ProtNLM"/>
    </source>
</evidence>
<accession>A0ABW2Z142</accession>
<reference evidence="2" key="1">
    <citation type="journal article" date="2019" name="Int. J. Syst. Evol. Microbiol.">
        <title>The Global Catalogue of Microorganisms (GCM) 10K type strain sequencing project: providing services to taxonomists for standard genome sequencing and annotation.</title>
        <authorList>
            <consortium name="The Broad Institute Genomics Platform"/>
            <consortium name="The Broad Institute Genome Sequencing Center for Infectious Disease"/>
            <person name="Wu L."/>
            <person name="Ma J."/>
        </authorList>
    </citation>
    <scope>NUCLEOTIDE SEQUENCE [LARGE SCALE GENOMIC DNA]</scope>
    <source>
        <strain evidence="2">CCUG 60022</strain>
    </source>
</reference>
<gene>
    <name evidence="1" type="ORF">ACFQZW_00395</name>
</gene>
<evidence type="ECO:0000313" key="2">
    <source>
        <dbReference type="Proteomes" id="UP001597032"/>
    </source>
</evidence>
<keyword evidence="2" id="KW-1185">Reference proteome</keyword>